<reference evidence="11" key="4">
    <citation type="submission" date="2025-09" db="UniProtKB">
        <authorList>
            <consortium name="Ensembl"/>
        </authorList>
    </citation>
    <scope>IDENTIFICATION</scope>
</reference>
<feature type="region of interest" description="Disordered" evidence="9">
    <location>
        <begin position="1001"/>
        <end position="1030"/>
    </location>
</feature>
<dbReference type="PROSITE" id="PS50178">
    <property type="entry name" value="ZF_FYVE"/>
    <property type="match status" value="1"/>
</dbReference>
<organism evidence="11 12">
    <name type="scientific">Astatotilapia calliptera</name>
    <name type="common">Eastern happy</name>
    <name type="synonym">Chromis callipterus</name>
    <dbReference type="NCBI Taxonomy" id="8154"/>
    <lineage>
        <taxon>Eukaryota</taxon>
        <taxon>Metazoa</taxon>
        <taxon>Chordata</taxon>
        <taxon>Craniata</taxon>
        <taxon>Vertebrata</taxon>
        <taxon>Euteleostomi</taxon>
        <taxon>Actinopterygii</taxon>
        <taxon>Neopterygii</taxon>
        <taxon>Teleostei</taxon>
        <taxon>Neoteleostei</taxon>
        <taxon>Acanthomorphata</taxon>
        <taxon>Ovalentaria</taxon>
        <taxon>Cichlomorphae</taxon>
        <taxon>Cichliformes</taxon>
        <taxon>Cichlidae</taxon>
        <taxon>African cichlids</taxon>
        <taxon>Pseudocrenilabrinae</taxon>
        <taxon>Haplochromini</taxon>
        <taxon>Astatotilapia</taxon>
    </lineage>
</organism>
<reference evidence="11" key="3">
    <citation type="submission" date="2025-08" db="UniProtKB">
        <authorList>
            <consortium name="Ensembl"/>
        </authorList>
    </citation>
    <scope>IDENTIFICATION</scope>
</reference>
<dbReference type="SMART" id="SM00064">
    <property type="entry name" value="FYVE"/>
    <property type="match status" value="1"/>
</dbReference>
<feature type="domain" description="FYVE-type" evidence="10">
    <location>
        <begin position="1518"/>
        <end position="1578"/>
    </location>
</feature>
<protein>
    <recommendedName>
        <fullName evidence="1">Zinc finger FYVE domain-containing protein 26</fullName>
    </recommendedName>
</protein>
<evidence type="ECO:0000256" key="7">
    <source>
        <dbReference type="ARBA" id="ARBA00044939"/>
    </source>
</evidence>
<evidence type="ECO:0000259" key="10">
    <source>
        <dbReference type="PROSITE" id="PS50178"/>
    </source>
</evidence>
<proteinExistence type="predicted"/>
<accession>A0AAX7SRY6</accession>
<evidence type="ECO:0000313" key="12">
    <source>
        <dbReference type="Proteomes" id="UP000265100"/>
    </source>
</evidence>
<feature type="region of interest" description="Disordered" evidence="9">
    <location>
        <begin position="1994"/>
        <end position="2018"/>
    </location>
</feature>
<evidence type="ECO:0000256" key="6">
    <source>
        <dbReference type="ARBA" id="ARBA00025962"/>
    </source>
</evidence>
<keyword evidence="3" id="KW-0479">Metal-binding</keyword>
<dbReference type="GO" id="GO:0005765">
    <property type="term" value="C:lysosomal membrane"/>
    <property type="evidence" value="ECO:0007669"/>
    <property type="project" value="TreeGrafter"/>
</dbReference>
<sequence length="2234" mass="249678">MHPFGCEAETSLQDLFEYFKRCLQHGEWELARACVPQLVNSEGGLSENLRDMIKAIVSHPYIGSPHRLAWFWLQVLEKWTEEQVTVTDIIKLPEAEQLTISLCCHKDRPSIWKTIYFECLSSGKHFLEQVLVTALDLIKHEEFSQLKNLLQLEFQPLSRLLLLLGWTQCRSLSSAQKLLSILHKEQVTARIIYYSLAFNIFVFCVSRGISMEALLAKLHTLDNHSSLYILHSLTPLAQFEERRILDLLQQLPNLPEAEGAGAVGTLSPVVQRNIVLFQGFCAMKYAIYALCVNAHKYSNCTKCDPMQQYQSSDAEKDQNKTSASSEDCHLVFQHYLSECQLYLEAVPAMFRLELLENIFSLLFLSTSDFVQQSQKDANSNQNVGNNTCFPNTGNKNTDSENKGQMDNTEERKKGNQKLCSSPTADSSHLDLGHFIQGCKGFLVDVTGMEGFLKLLKEGLEGMCVVGQQDGQEEGRALPREAEAAATLGCSVTAESFGSRLQRLTKRTAEAQWRLQIITSNQSTGNGELAIYFLYSSSSSLRRRRKPGRHTIERHSSTEKHNGEVSTSTSDGGGGMTTGSVELEFCPCGGPHSWLVPAMLSPPESLLMSCIRRGNFMEAHQVSVVFDLEASACCGELVFMERYKEVLVELAQVEQKMESQSIRLGSSGRSTLQAIGSAAAAGVAFYSISDIADRLLSTHAHKLPSLEEGYWLSQCSSDASGLLYTLLEELSPAAMAAFDLACCHCQFWKTSRQLLDTAERRLNSSLEGRGVIVDLKVPHSEGICGFPMVLQQINKILNHSTTSKSSIKTEGSVGSALLALLVEQASLKQSELDVHPVRSSMKQLLRSLDSLCPFEPDRDLSRPDYVRSFFDYINTLASVLVRSLSSEDQNTEVKLGNPLLVLLQAPFQLLSHLLFDRQVSPDKVLSLLEQEGLRLSIQKVIVQRCCETLPLWISCPDDGKESDEGKKEDGVFGVAALSNLLQCHAQDHMTILGLAESQSDVSSESDASVEDHSSTPTHLSTSPPSSSSSSSSSSLNSFLLTQSALSFLKSRSPLLATLTCLSACKGETARTQSSGWSGYFRSGRKEVVLDGEQISREADNLLREFPILQAYLHTMAEPVLGMSLSENKESSVGFGAVVCGKPLISLLLSGPQELAAQGVAADAFQKALASRDLSRALSLLELYGQSCSQEGALRDRLLACAALEDEGIGHLFRVQDPNLRARVALQALERWPLFACLELLEFCLNDPSTETSLKTDLELKKKELDLYHQVVQNLVTFFEFHLCAQWTELYPVSDQLRLQLQTEHLLHLLEKEQTNEAFQLLDGLSDFAAGLDVCERALDRRPGLDACHFLADYLTLHFQKQVSPARRRYIHALHLGSKVLLTLPPAARQDYFPLLSDPLLMLEQLLMNLKVDWADLAVRTLRSLLVGQEAGFSAEDIDTLLADYAGKALNFSCAPRERARSDSVISLQEALIQCPAQDSSLSSSRVESPAPSRSGKKRHSPAKFRPPDQPPARKDWVPDTQQHVCMVCKRERFTMFNRRHHCRRCGRLVCNACSEKKMPVDGCPGEEVRVCDQCYTYFHPDPVVTEQFPLDGMLHLPEVVHRQFLLSTNPAQDQHLRNEFYYEQAPSAYLCVAILSLHSDQTACGHQLISHCRSLSRKLTNPEVDACLLTDIMRRLLFSAKLMFVKVGRSHDLALCDSYISKVAVLKILVTANYKYVPSLDDILETSAVTRLRNQLLEAEHYQLAVEVSTKSGLDPGGVWQAWGMASLKAGNLSGAREKFARCLKPPVDRNQLNSGPLLLQEIVQHLETMVRPSLAMVDVLASLRELEDSLCDVSPVERPEGLMQNSVLHQECLYYLNTYGTHLGLISFYMRHDYVTEALAYLLKRECPEEVFLEGVLQPSLEWGHLSKLQGILEKQDPSLETCSRYLIASCQFLQRRGYYHSLYQFQQFMTDHVRAAMTCIRFFTHRASSYLQLGEKQVSRWLVRAKEHLRTYLQEQQGRGSGRRRSHPNSFRKMMSSSDVSRHMNTIELQLEVTRFLHRCENAASSKAPQTNPSSPSSLPTLFGGSPMKVEVACKVMLGGKNIEEGFGIAYRVIQDFQLEAQAVYVRAGQWLIRRKQYASVRQLLKCVGESGTATKNDCDALILNYISCYNFWGSSLLISSLVFLQIKAFLMCSKLRPAYLLAVKLETSRAGPLVQDVLQAAEEAQDSVMQNICRQWLAEHNKSSQPRQGRTR</sequence>
<dbReference type="InterPro" id="IPR013083">
    <property type="entry name" value="Znf_RING/FYVE/PHD"/>
</dbReference>
<feature type="compositionally biased region" description="Basic and acidic residues" evidence="9">
    <location>
        <begin position="397"/>
        <end position="413"/>
    </location>
</feature>
<dbReference type="GO" id="GO:0007040">
    <property type="term" value="P:lysosome organization"/>
    <property type="evidence" value="ECO:0007669"/>
    <property type="project" value="UniProtKB-ARBA"/>
</dbReference>
<dbReference type="SUPFAM" id="SSF57903">
    <property type="entry name" value="FYVE/PHD zinc finger"/>
    <property type="match status" value="1"/>
</dbReference>
<feature type="region of interest" description="Disordered" evidence="9">
    <location>
        <begin position="543"/>
        <end position="575"/>
    </location>
</feature>
<dbReference type="FunFam" id="3.30.40.10:FF:000295">
    <property type="entry name" value="Zinc finger, FYVE domain-containing 26"/>
    <property type="match status" value="1"/>
</dbReference>
<comment type="function">
    <text evidence="7">Phosphatidylinositol 3-phosphate-binding protein required for the abscission step in cytokinesis: recruited to the midbody during cytokinesis and acts as a regulator of abscission. May also be required for efficient homologous recombination DNA double-strand break repair.</text>
</comment>
<dbReference type="GO" id="GO:0000724">
    <property type="term" value="P:double-strand break repair via homologous recombination"/>
    <property type="evidence" value="ECO:0007669"/>
    <property type="project" value="InterPro"/>
</dbReference>
<evidence type="ECO:0000256" key="1">
    <source>
        <dbReference type="ARBA" id="ARBA00014373"/>
    </source>
</evidence>
<feature type="compositionally biased region" description="Polar residues" evidence="9">
    <location>
        <begin position="375"/>
        <end position="396"/>
    </location>
</feature>
<keyword evidence="12" id="KW-1185">Reference proteome</keyword>
<evidence type="ECO:0000256" key="2">
    <source>
        <dbReference type="ARBA" id="ARBA00022553"/>
    </source>
</evidence>
<dbReference type="GO" id="GO:0030496">
    <property type="term" value="C:midbody"/>
    <property type="evidence" value="ECO:0007669"/>
    <property type="project" value="TreeGrafter"/>
</dbReference>
<feature type="compositionally biased region" description="Basic and acidic residues" evidence="9">
    <location>
        <begin position="549"/>
        <end position="562"/>
    </location>
</feature>
<name>A0AAX7SRY6_ASTCA</name>
<dbReference type="InterPro" id="IPR028730">
    <property type="entry name" value="ZFYVE26"/>
</dbReference>
<keyword evidence="5" id="KW-0862">Zinc</keyword>
<reference evidence="12" key="2">
    <citation type="submission" date="2023-03" db="EMBL/GenBank/DDBJ databases">
        <authorList>
            <consortium name="Wellcome Sanger Institute Data Sharing"/>
        </authorList>
    </citation>
    <scope>NUCLEOTIDE SEQUENCE [LARGE SCALE GENOMIC DNA]</scope>
</reference>
<dbReference type="Gene3D" id="3.30.40.10">
    <property type="entry name" value="Zinc/RING finger domain, C3HC4 (zinc finger)"/>
    <property type="match status" value="1"/>
</dbReference>
<dbReference type="GO" id="GO:0032465">
    <property type="term" value="P:regulation of cytokinesis"/>
    <property type="evidence" value="ECO:0007669"/>
    <property type="project" value="TreeGrafter"/>
</dbReference>
<feature type="region of interest" description="Disordered" evidence="9">
    <location>
        <begin position="1477"/>
        <end position="1515"/>
    </location>
</feature>
<dbReference type="InterPro" id="IPR011011">
    <property type="entry name" value="Znf_FYVE_PHD"/>
</dbReference>
<dbReference type="GeneTree" id="ENSGT00920000149143"/>
<dbReference type="GO" id="GO:0005813">
    <property type="term" value="C:centrosome"/>
    <property type="evidence" value="ECO:0007669"/>
    <property type="project" value="TreeGrafter"/>
</dbReference>
<dbReference type="PANTHER" id="PTHR46591:SF1">
    <property type="entry name" value="ZINC FINGER FYVE DOMAIN-CONTAINING PROTEIN 26"/>
    <property type="match status" value="1"/>
</dbReference>
<dbReference type="InterPro" id="IPR000306">
    <property type="entry name" value="Znf_FYVE"/>
</dbReference>
<evidence type="ECO:0000256" key="9">
    <source>
        <dbReference type="SAM" id="MobiDB-lite"/>
    </source>
</evidence>
<gene>
    <name evidence="11" type="primary">ZFYVE26</name>
</gene>
<evidence type="ECO:0000313" key="11">
    <source>
        <dbReference type="Ensembl" id="ENSACLP00000047324.1"/>
    </source>
</evidence>
<keyword evidence="2" id="KW-0597">Phosphoprotein</keyword>
<dbReference type="Pfam" id="PF25569">
    <property type="entry name" value="TPR_ZFYVE26"/>
    <property type="match status" value="1"/>
</dbReference>
<dbReference type="GO" id="GO:0032266">
    <property type="term" value="F:phosphatidylinositol-3-phosphate binding"/>
    <property type="evidence" value="ECO:0007669"/>
    <property type="project" value="InterPro"/>
</dbReference>
<dbReference type="CDD" id="cd15724">
    <property type="entry name" value="FYVE_ZFY26"/>
    <property type="match status" value="1"/>
</dbReference>
<dbReference type="Pfam" id="PF01363">
    <property type="entry name" value="FYVE"/>
    <property type="match status" value="1"/>
</dbReference>
<feature type="compositionally biased region" description="Low complexity" evidence="9">
    <location>
        <begin position="1013"/>
        <end position="1030"/>
    </location>
</feature>
<evidence type="ECO:0000256" key="8">
    <source>
        <dbReference type="PROSITE-ProRule" id="PRU00091"/>
    </source>
</evidence>
<keyword evidence="4 8" id="KW-0863">Zinc-finger</keyword>
<feature type="region of interest" description="Disordered" evidence="9">
    <location>
        <begin position="375"/>
        <end position="421"/>
    </location>
</feature>
<dbReference type="Ensembl" id="ENSACLT00000067624.1">
    <property type="protein sequence ID" value="ENSACLP00000047324.1"/>
    <property type="gene ID" value="ENSACLG00000027436.2"/>
</dbReference>
<dbReference type="InterPro" id="IPR057946">
    <property type="entry name" value="TPR_ZFYVE26"/>
</dbReference>
<reference evidence="11 12" key="1">
    <citation type="submission" date="2018-05" db="EMBL/GenBank/DDBJ databases">
        <authorList>
            <person name="Datahose"/>
        </authorList>
    </citation>
    <scope>NUCLEOTIDE SEQUENCE</scope>
</reference>
<evidence type="ECO:0000256" key="5">
    <source>
        <dbReference type="ARBA" id="ARBA00022833"/>
    </source>
</evidence>
<comment type="subunit">
    <text evidence="6">Interacts with AP5Z1, AP5B1, AP5S1 and SPG11. Interacts with TTC19 and KIF13A.</text>
</comment>
<evidence type="ECO:0000256" key="4">
    <source>
        <dbReference type="ARBA" id="ARBA00022771"/>
    </source>
</evidence>
<dbReference type="GO" id="GO:0000281">
    <property type="term" value="P:mitotic cytokinesis"/>
    <property type="evidence" value="ECO:0007669"/>
    <property type="project" value="InterPro"/>
</dbReference>
<dbReference type="GO" id="GO:0008270">
    <property type="term" value="F:zinc ion binding"/>
    <property type="evidence" value="ECO:0007669"/>
    <property type="project" value="UniProtKB-KW"/>
</dbReference>
<dbReference type="Proteomes" id="UP000265100">
    <property type="component" value="Chromosome 19"/>
</dbReference>
<evidence type="ECO:0000256" key="3">
    <source>
        <dbReference type="ARBA" id="ARBA00022723"/>
    </source>
</evidence>
<dbReference type="PANTHER" id="PTHR46591">
    <property type="entry name" value="ZINC FINGER FYVE DOMAIN-CONTAINING PROTEIN 26"/>
    <property type="match status" value="1"/>
</dbReference>
<dbReference type="InterPro" id="IPR017455">
    <property type="entry name" value="Znf_FYVE-rel"/>
</dbReference>